<keyword evidence="1" id="KW-0677">Repeat</keyword>
<reference evidence="4 5" key="1">
    <citation type="submission" date="2018-05" db="EMBL/GenBank/DDBJ databases">
        <title>Genomic Encyclopedia of Type Strains, Phase IV (KMG-IV): sequencing the most valuable type-strain genomes for metagenomic binning, comparative biology and taxonomic classification.</title>
        <authorList>
            <person name="Goeker M."/>
        </authorList>
    </citation>
    <scope>NUCLEOTIDE SEQUENCE [LARGE SCALE GENOMIC DNA]</scope>
    <source>
        <strain evidence="4 5">DSM 24995</strain>
    </source>
</reference>
<organism evidence="4 5">
    <name type="scientific">Hungatella effluvii</name>
    <dbReference type="NCBI Taxonomy" id="1096246"/>
    <lineage>
        <taxon>Bacteria</taxon>
        <taxon>Bacillati</taxon>
        <taxon>Bacillota</taxon>
        <taxon>Clostridia</taxon>
        <taxon>Lachnospirales</taxon>
        <taxon>Lachnospiraceae</taxon>
        <taxon>Hungatella</taxon>
    </lineage>
</organism>
<feature type="compositionally biased region" description="Polar residues" evidence="3">
    <location>
        <begin position="68"/>
        <end position="77"/>
    </location>
</feature>
<evidence type="ECO:0000256" key="2">
    <source>
        <dbReference type="PROSITE-ProRule" id="PRU00591"/>
    </source>
</evidence>
<dbReference type="EMBL" id="QJKD01000023">
    <property type="protein sequence ID" value="PXX45764.1"/>
    <property type="molecule type" value="Genomic_DNA"/>
</dbReference>
<dbReference type="GeneID" id="86064614"/>
<dbReference type="InterPro" id="IPR018337">
    <property type="entry name" value="Cell_wall/Cho-bd_repeat"/>
</dbReference>
<evidence type="ECO:0000256" key="1">
    <source>
        <dbReference type="ARBA" id="ARBA00022737"/>
    </source>
</evidence>
<dbReference type="Pfam" id="PF01473">
    <property type="entry name" value="Choline_bind_1"/>
    <property type="match status" value="1"/>
</dbReference>
<accession>A0A2V3XXV6</accession>
<comment type="caution">
    <text evidence="4">The sequence shown here is derived from an EMBL/GenBank/DDBJ whole genome shotgun (WGS) entry which is preliminary data.</text>
</comment>
<feature type="repeat" description="Cell wall-binding" evidence="2">
    <location>
        <begin position="1320"/>
        <end position="1339"/>
    </location>
</feature>
<evidence type="ECO:0000313" key="4">
    <source>
        <dbReference type="EMBL" id="PXX45764.1"/>
    </source>
</evidence>
<feature type="compositionally biased region" description="Low complexity" evidence="3">
    <location>
        <begin position="1218"/>
        <end position="1235"/>
    </location>
</feature>
<dbReference type="Gene3D" id="2.60.40.1080">
    <property type="match status" value="1"/>
</dbReference>
<evidence type="ECO:0000256" key="3">
    <source>
        <dbReference type="SAM" id="MobiDB-lite"/>
    </source>
</evidence>
<keyword evidence="5" id="KW-1185">Reference proteome</keyword>
<sequence length="1364" mass="148771">MRKSNHNIGQGDCKRWKKLLAYSLCGIIAFSAFHTHPILAKDLEGSRYASTSSNALEPTWAELENGEKQTATESNASRGDEKTKASLSNALRAVNSLGNIWDSWSGKTSFEFLNGTQGNGSEKKPFLIKNREQLMGLSELTAMGMAVPDAEGADYVGDYAGSYFALGGNIDMQGVDWIPIGFYRDSSEMPGEVEYAFHGDFDGKGYTIRNLKLNKYGNYDHIGLFGAIRDSKVHDVKIIPDKEVKGNDRIGTVVGYAVDSEIRNVTVKNAALNTSGIAGGIAGEISGTVIENTICDNVIIDAQAGNEVIYIGGVAGIASDSVIADCDVATGTGNTARIQGTGYTGGIVGFQNSTDIYNVHVNGTIGGYHSTAIGGITGNYVSGKLKVARFEGSIGNSQLGSMAREGTFIGTRQGAATNFNYIDDVAYLFADSESKISANVCGSEIADDNDYTYAAHIGYWHSSDLHYTLVQGGTSKNMTDQYFYEELEDGILTVMDETEDSRYTIDHFAPNSVGRPVRGYLIIVNQIDTAANGRNFYDVALLEAKGASQYSKVLDKNNRGAVAAGSIVYVNTSPNDTETEKFQMSGTPYYINADGISKNTAYSADSHCYTFKMPEEDIVIDGTYKKVAVAVHVDPDIYNFTVTQTRTGNRKNPVKTTEIRNKAGKLIARYINGNLEPGTEVQPVTIQAVIDTNNDVSDNRVRWSIDDADLIGLAKNEDENSDGYTAKSASITLNSNAKFFREIISELELKQQEENYRYKIPNTIFGAGHQNGGVAILTAETRPSASFEGKPCTANCRINVTFQILDHTLVATEEAVLDKQTLEYTVTRLLTGKRLEPEESILVTPPQSLTAEFKPDYFSRDEVSWMTSDPAVIRVDEEETSYKEASISAYKDAKWIRDIIATDDGKRENDRYALLSGNGERSVRVTVEGKDKLGNRAAADCMITVRFVTEDRTRVNPEAIKLSQPAMEYHLTYDKAGNIHSETTGKRGFDKRTLNAMVYPDIEDSESHRPYDRGVTWSSSDPAALMVDANGNLTVNDGAPWILEALSRPPYQAEKTVDITGMTRDGMQADRCRVTLKFQANCIEVEPEKEVFPITLTLTGRRSAPILTYSGQESKPLKATIYSNNTDLTRIVWSSEDPALVTVLQDGTVAPVLLDENNELKAPWIRELLKSGASSGTKRVRVNAAAVNGKMKDSVLIELNFKVIDHTYSSGGSGGSSAGSTGTTTGVTPSGKTTGQTTANGAVTGTWTQAANGKWIFASDRTYANEWAYISNPYATGNQPGASWFCFDEEGFMITGWFTDQYGSSYYLNPVTDGTQGQMLTGWQRIDGTWYYFNPSSSGIVGKLLTNTIIDGIYSVNEMGQWIS</sequence>
<dbReference type="Gene3D" id="2.10.270.10">
    <property type="entry name" value="Cholin Binding"/>
    <property type="match status" value="1"/>
</dbReference>
<protein>
    <submittedName>
        <fullName evidence="4">Putative cell wall binding repeat protein</fullName>
    </submittedName>
</protein>
<dbReference type="RefSeq" id="WP_110326090.1">
    <property type="nucleotide sequence ID" value="NZ_QJKD01000023.1"/>
</dbReference>
<dbReference type="Proteomes" id="UP000248057">
    <property type="component" value="Unassembled WGS sequence"/>
</dbReference>
<name>A0A2V3XXV6_9FIRM</name>
<dbReference type="Gene3D" id="2.160.20.110">
    <property type="match status" value="1"/>
</dbReference>
<gene>
    <name evidence="4" type="ORF">DFR60_1236</name>
</gene>
<feature type="region of interest" description="Disordered" evidence="3">
    <location>
        <begin position="59"/>
        <end position="83"/>
    </location>
</feature>
<dbReference type="SUPFAM" id="SSF69360">
    <property type="entry name" value="Cell wall binding repeat"/>
    <property type="match status" value="1"/>
</dbReference>
<feature type="region of interest" description="Disordered" evidence="3">
    <location>
        <begin position="1210"/>
        <end position="1241"/>
    </location>
</feature>
<proteinExistence type="predicted"/>
<evidence type="ECO:0000313" key="5">
    <source>
        <dbReference type="Proteomes" id="UP000248057"/>
    </source>
</evidence>
<dbReference type="PROSITE" id="PS51170">
    <property type="entry name" value="CW"/>
    <property type="match status" value="1"/>
</dbReference>